<evidence type="ECO:0000313" key="2">
    <source>
        <dbReference type="Proteomes" id="UP000729402"/>
    </source>
</evidence>
<protein>
    <submittedName>
        <fullName evidence="1">Uncharacterized protein</fullName>
    </submittedName>
</protein>
<sequence length="120" mass="13026">MDGRTTVRRVIMPSRATVQAHACMMHAFDAMPRPARTKPQHGREGGIMALGVRAACMHGSARGVRTMVDRASQDEKIIIIIAARDNDTSPRLPVSVWTTSEHITSGAVRVTHGGQNLIES</sequence>
<proteinExistence type="predicted"/>
<dbReference type="EMBL" id="JAAALK010000287">
    <property type="protein sequence ID" value="KAG8057042.1"/>
    <property type="molecule type" value="Genomic_DNA"/>
</dbReference>
<gene>
    <name evidence="1" type="ORF">GUJ93_ZPchr0002g23451</name>
</gene>
<evidence type="ECO:0000313" key="1">
    <source>
        <dbReference type="EMBL" id="KAG8057042.1"/>
    </source>
</evidence>
<name>A0A8J5RUS5_ZIZPA</name>
<dbReference type="Proteomes" id="UP000729402">
    <property type="component" value="Unassembled WGS sequence"/>
</dbReference>
<dbReference type="AlphaFoldDB" id="A0A8J5RUS5"/>
<keyword evidence="2" id="KW-1185">Reference proteome</keyword>
<reference evidence="1" key="2">
    <citation type="submission" date="2021-02" db="EMBL/GenBank/DDBJ databases">
        <authorList>
            <person name="Kimball J.A."/>
            <person name="Haas M.W."/>
            <person name="Macchietto M."/>
            <person name="Kono T."/>
            <person name="Duquette J."/>
            <person name="Shao M."/>
        </authorList>
    </citation>
    <scope>NUCLEOTIDE SEQUENCE</scope>
    <source>
        <tissue evidence="1">Fresh leaf tissue</tissue>
    </source>
</reference>
<accession>A0A8J5RUS5</accession>
<reference evidence="1" key="1">
    <citation type="journal article" date="2021" name="bioRxiv">
        <title>Whole Genome Assembly and Annotation of Northern Wild Rice, Zizania palustris L., Supports a Whole Genome Duplication in the Zizania Genus.</title>
        <authorList>
            <person name="Haas M."/>
            <person name="Kono T."/>
            <person name="Macchietto M."/>
            <person name="Millas R."/>
            <person name="McGilp L."/>
            <person name="Shao M."/>
            <person name="Duquette J."/>
            <person name="Hirsch C.N."/>
            <person name="Kimball J."/>
        </authorList>
    </citation>
    <scope>NUCLEOTIDE SEQUENCE</scope>
    <source>
        <tissue evidence="1">Fresh leaf tissue</tissue>
    </source>
</reference>
<organism evidence="1 2">
    <name type="scientific">Zizania palustris</name>
    <name type="common">Northern wild rice</name>
    <dbReference type="NCBI Taxonomy" id="103762"/>
    <lineage>
        <taxon>Eukaryota</taxon>
        <taxon>Viridiplantae</taxon>
        <taxon>Streptophyta</taxon>
        <taxon>Embryophyta</taxon>
        <taxon>Tracheophyta</taxon>
        <taxon>Spermatophyta</taxon>
        <taxon>Magnoliopsida</taxon>
        <taxon>Liliopsida</taxon>
        <taxon>Poales</taxon>
        <taxon>Poaceae</taxon>
        <taxon>BOP clade</taxon>
        <taxon>Oryzoideae</taxon>
        <taxon>Oryzeae</taxon>
        <taxon>Zizaniinae</taxon>
        <taxon>Zizania</taxon>
    </lineage>
</organism>
<comment type="caution">
    <text evidence="1">The sequence shown here is derived from an EMBL/GenBank/DDBJ whole genome shotgun (WGS) entry which is preliminary data.</text>
</comment>